<protein>
    <submittedName>
        <fullName evidence="1">Uncharacterized protein</fullName>
    </submittedName>
</protein>
<gene>
    <name evidence="1" type="ORF">AAD027_10455</name>
</gene>
<sequence>MCRVSWNAVSGATYYEVLENEALAQSAGVTVYIVDMACGATYKVRACNAQVCSGWTAGVSN</sequence>
<keyword evidence="2" id="KW-1185">Reference proteome</keyword>
<organism evidence="1 2">
    <name type="scientific">Pseudoxanthomonas putridarboris</name>
    <dbReference type="NCBI Taxonomy" id="752605"/>
    <lineage>
        <taxon>Bacteria</taxon>
        <taxon>Pseudomonadati</taxon>
        <taxon>Pseudomonadota</taxon>
        <taxon>Gammaproteobacteria</taxon>
        <taxon>Lysobacterales</taxon>
        <taxon>Lysobacteraceae</taxon>
        <taxon>Pseudoxanthomonas</taxon>
    </lineage>
</organism>
<dbReference type="Proteomes" id="UP001459204">
    <property type="component" value="Unassembled WGS sequence"/>
</dbReference>
<accession>A0ABU9J1K9</accession>
<name>A0ABU9J1K9_9GAMM</name>
<proteinExistence type="predicted"/>
<evidence type="ECO:0000313" key="1">
    <source>
        <dbReference type="EMBL" id="MEL1264786.1"/>
    </source>
</evidence>
<dbReference type="InterPro" id="IPR013783">
    <property type="entry name" value="Ig-like_fold"/>
</dbReference>
<comment type="caution">
    <text evidence="1">The sequence shown here is derived from an EMBL/GenBank/DDBJ whole genome shotgun (WGS) entry which is preliminary data.</text>
</comment>
<dbReference type="EMBL" id="JBBWWT010000004">
    <property type="protein sequence ID" value="MEL1264786.1"/>
    <property type="molecule type" value="Genomic_DNA"/>
</dbReference>
<evidence type="ECO:0000313" key="2">
    <source>
        <dbReference type="Proteomes" id="UP001459204"/>
    </source>
</evidence>
<reference evidence="1 2" key="1">
    <citation type="submission" date="2024-04" db="EMBL/GenBank/DDBJ databases">
        <title>Draft genome sequence of Pseudoxanthomonas putridarboris WD12.</title>
        <authorList>
            <person name="Oh J."/>
        </authorList>
    </citation>
    <scope>NUCLEOTIDE SEQUENCE [LARGE SCALE GENOMIC DNA]</scope>
    <source>
        <strain evidence="1 2">WD12</strain>
    </source>
</reference>
<dbReference type="RefSeq" id="WP_341725974.1">
    <property type="nucleotide sequence ID" value="NZ_JBBWWT010000004.1"/>
</dbReference>
<dbReference type="Gene3D" id="2.60.40.10">
    <property type="entry name" value="Immunoglobulins"/>
    <property type="match status" value="1"/>
</dbReference>